<dbReference type="InParanoid" id="G2Q8A2"/>
<dbReference type="VEuPathDB" id="FungiDB:MYCTH_2125169"/>
<accession>G2Q8A2</accession>
<dbReference type="KEGG" id="mtm:MYCTH_2125169"/>
<protein>
    <submittedName>
        <fullName evidence="1">Uncharacterized protein</fullName>
    </submittedName>
</protein>
<evidence type="ECO:0000313" key="2">
    <source>
        <dbReference type="Proteomes" id="UP000007322"/>
    </source>
</evidence>
<dbReference type="Proteomes" id="UP000007322">
    <property type="component" value="Chromosome 2"/>
</dbReference>
<proteinExistence type="predicted"/>
<sequence length="106" mass="11744">MAAWESGLLSAQDRALVCRQLGDYFGQLRAFKSPDGLICSFGGLPAVDARRMARREGGPFAGEAAYNEFLLSGLVGHPVVRDMIRAQMRADHPTEQRLTLPINWRL</sequence>
<dbReference type="AlphaFoldDB" id="G2Q8A2"/>
<dbReference type="GeneID" id="11512129"/>
<dbReference type="EMBL" id="CP003003">
    <property type="protein sequence ID" value="AEO56205.1"/>
    <property type="molecule type" value="Genomic_DNA"/>
</dbReference>
<evidence type="ECO:0000313" key="1">
    <source>
        <dbReference type="EMBL" id="AEO56205.1"/>
    </source>
</evidence>
<dbReference type="STRING" id="573729.G2Q8A2"/>
<dbReference type="HOGENOM" id="CLU_2225008_0_0_1"/>
<name>G2Q8A2_THET4</name>
<keyword evidence="2" id="KW-1185">Reference proteome</keyword>
<gene>
    <name evidence="1" type="ORF">MYCTH_2125169</name>
</gene>
<organism evidence="1 2">
    <name type="scientific">Thermothelomyces thermophilus (strain ATCC 42464 / BCRC 31852 / DSM 1799)</name>
    <name type="common">Sporotrichum thermophile</name>
    <dbReference type="NCBI Taxonomy" id="573729"/>
    <lineage>
        <taxon>Eukaryota</taxon>
        <taxon>Fungi</taxon>
        <taxon>Dikarya</taxon>
        <taxon>Ascomycota</taxon>
        <taxon>Pezizomycotina</taxon>
        <taxon>Sordariomycetes</taxon>
        <taxon>Sordariomycetidae</taxon>
        <taxon>Sordariales</taxon>
        <taxon>Chaetomiaceae</taxon>
        <taxon>Thermothelomyces</taxon>
    </lineage>
</organism>
<dbReference type="RefSeq" id="XP_003661450.1">
    <property type="nucleotide sequence ID" value="XM_003661402.1"/>
</dbReference>
<reference evidence="1 2" key="1">
    <citation type="journal article" date="2011" name="Nat. Biotechnol.">
        <title>Comparative genomic analysis of the thermophilic biomass-degrading fungi Myceliophthora thermophila and Thielavia terrestris.</title>
        <authorList>
            <person name="Berka R.M."/>
            <person name="Grigoriev I.V."/>
            <person name="Otillar R."/>
            <person name="Salamov A."/>
            <person name="Grimwood J."/>
            <person name="Reid I."/>
            <person name="Ishmael N."/>
            <person name="John T."/>
            <person name="Darmond C."/>
            <person name="Moisan M.-C."/>
            <person name="Henrissat B."/>
            <person name="Coutinho P.M."/>
            <person name="Lombard V."/>
            <person name="Natvig D.O."/>
            <person name="Lindquist E."/>
            <person name="Schmutz J."/>
            <person name="Lucas S."/>
            <person name="Harris P."/>
            <person name="Powlowski J."/>
            <person name="Bellemare A."/>
            <person name="Taylor D."/>
            <person name="Butler G."/>
            <person name="de Vries R.P."/>
            <person name="Allijn I.E."/>
            <person name="van den Brink J."/>
            <person name="Ushinsky S."/>
            <person name="Storms R."/>
            <person name="Powell A.J."/>
            <person name="Paulsen I.T."/>
            <person name="Elbourne L.D.H."/>
            <person name="Baker S.E."/>
            <person name="Magnuson J."/>
            <person name="LaBoissiere S."/>
            <person name="Clutterbuck A.J."/>
            <person name="Martinez D."/>
            <person name="Wogulis M."/>
            <person name="de Leon A.L."/>
            <person name="Rey M.W."/>
            <person name="Tsang A."/>
        </authorList>
    </citation>
    <scope>NUCLEOTIDE SEQUENCE [LARGE SCALE GENOMIC DNA]</scope>
    <source>
        <strain evidence="2">ATCC 42464 / BCRC 31852 / DSM 1799</strain>
    </source>
</reference>